<evidence type="ECO:0000256" key="2">
    <source>
        <dbReference type="ARBA" id="ARBA00005466"/>
    </source>
</evidence>
<evidence type="ECO:0000256" key="1">
    <source>
        <dbReference type="ARBA" id="ARBA00001974"/>
    </source>
</evidence>
<accession>A0A6G1HWK3</accession>
<gene>
    <name evidence="9" type="ORF">EJ06DRAFT_556589</name>
</gene>
<dbReference type="Gene3D" id="3.30.465.10">
    <property type="match status" value="2"/>
</dbReference>
<proteinExistence type="inferred from homology"/>
<dbReference type="PANTHER" id="PTHR42973:SF39">
    <property type="entry name" value="FAD-BINDING PCMH-TYPE DOMAIN-CONTAINING PROTEIN"/>
    <property type="match status" value="1"/>
</dbReference>
<dbReference type="InterPro" id="IPR036318">
    <property type="entry name" value="FAD-bd_PCMH-like_sf"/>
</dbReference>
<protein>
    <submittedName>
        <fullName evidence="9">FAD-binding domain-containing protein</fullName>
    </submittedName>
</protein>
<keyword evidence="4" id="KW-0274">FAD</keyword>
<dbReference type="EMBL" id="ML996695">
    <property type="protein sequence ID" value="KAF2400246.1"/>
    <property type="molecule type" value="Genomic_DNA"/>
</dbReference>
<dbReference type="InterPro" id="IPR006094">
    <property type="entry name" value="Oxid_FAD_bind_N"/>
</dbReference>
<dbReference type="InterPro" id="IPR016166">
    <property type="entry name" value="FAD-bd_PCMH"/>
</dbReference>
<dbReference type="PROSITE" id="PS51387">
    <property type="entry name" value="FAD_PCMH"/>
    <property type="match status" value="1"/>
</dbReference>
<name>A0A6G1HWK3_9PEZI</name>
<keyword evidence="10" id="KW-1185">Reference proteome</keyword>
<evidence type="ECO:0000259" key="8">
    <source>
        <dbReference type="PROSITE" id="PS51387"/>
    </source>
</evidence>
<evidence type="ECO:0000313" key="10">
    <source>
        <dbReference type="Proteomes" id="UP000799640"/>
    </source>
</evidence>
<reference evidence="9" key="1">
    <citation type="journal article" date="2020" name="Stud. Mycol.">
        <title>101 Dothideomycetes genomes: a test case for predicting lifestyles and emergence of pathogens.</title>
        <authorList>
            <person name="Haridas S."/>
            <person name="Albert R."/>
            <person name="Binder M."/>
            <person name="Bloem J."/>
            <person name="Labutti K."/>
            <person name="Salamov A."/>
            <person name="Andreopoulos B."/>
            <person name="Baker S."/>
            <person name="Barry K."/>
            <person name="Bills G."/>
            <person name="Bluhm B."/>
            <person name="Cannon C."/>
            <person name="Castanera R."/>
            <person name="Culley D."/>
            <person name="Daum C."/>
            <person name="Ezra D."/>
            <person name="Gonzalez J."/>
            <person name="Henrissat B."/>
            <person name="Kuo A."/>
            <person name="Liang C."/>
            <person name="Lipzen A."/>
            <person name="Lutzoni F."/>
            <person name="Magnuson J."/>
            <person name="Mondo S."/>
            <person name="Nolan M."/>
            <person name="Ohm R."/>
            <person name="Pangilinan J."/>
            <person name="Park H.-J."/>
            <person name="Ramirez L."/>
            <person name="Alfaro M."/>
            <person name="Sun H."/>
            <person name="Tritt A."/>
            <person name="Yoshinaga Y."/>
            <person name="Zwiers L.-H."/>
            <person name="Turgeon B."/>
            <person name="Goodwin S."/>
            <person name="Spatafora J."/>
            <person name="Crous P."/>
            <person name="Grigoriev I."/>
        </authorList>
    </citation>
    <scope>NUCLEOTIDE SEQUENCE</scope>
    <source>
        <strain evidence="9">CBS 262.69</strain>
    </source>
</reference>
<feature type="signal peptide" evidence="7">
    <location>
        <begin position="1"/>
        <end position="17"/>
    </location>
</feature>
<feature type="region of interest" description="Disordered" evidence="6">
    <location>
        <begin position="582"/>
        <end position="617"/>
    </location>
</feature>
<evidence type="ECO:0000256" key="7">
    <source>
        <dbReference type="SAM" id="SignalP"/>
    </source>
</evidence>
<feature type="region of interest" description="Disordered" evidence="6">
    <location>
        <begin position="632"/>
        <end position="684"/>
    </location>
</feature>
<organism evidence="9 10">
    <name type="scientific">Trichodelitschia bisporula</name>
    <dbReference type="NCBI Taxonomy" id="703511"/>
    <lineage>
        <taxon>Eukaryota</taxon>
        <taxon>Fungi</taxon>
        <taxon>Dikarya</taxon>
        <taxon>Ascomycota</taxon>
        <taxon>Pezizomycotina</taxon>
        <taxon>Dothideomycetes</taxon>
        <taxon>Dothideomycetes incertae sedis</taxon>
        <taxon>Phaeotrichales</taxon>
        <taxon>Phaeotrichaceae</taxon>
        <taxon>Trichodelitschia</taxon>
    </lineage>
</organism>
<keyword evidence="5" id="KW-0560">Oxidoreductase</keyword>
<evidence type="ECO:0000256" key="6">
    <source>
        <dbReference type="SAM" id="MobiDB-lite"/>
    </source>
</evidence>
<evidence type="ECO:0000256" key="4">
    <source>
        <dbReference type="ARBA" id="ARBA00022827"/>
    </source>
</evidence>
<feature type="domain" description="FAD-binding PCMH-type" evidence="8">
    <location>
        <begin position="53"/>
        <end position="257"/>
    </location>
</feature>
<sequence length="684" mass="70983">MKYAFFSLLAAAQLATCVPQAKNPAPAQCKKLPGDADWPEDTVWKAALRGVEPRGPQKAWKRPDYKYEAMTVAQVQKAVKFVSDHNLRLSVLNSGHDFIGRNEAPSGLSLVINELKGIRVLDSFTPTPQGALAVNYSTKANTIAPVAGQQAAATLGGGVNVDELNAALRPSGLYSIGAAHGSVSVAGGWSQAGGHAALSSYYGLGSDQILEYKVVTADGALLVANRVSNPDLFWALRGGGGGTFGVVVEATIKVYPAPKILSYNFWLNTTAYANTSAIYPATAYLCAQLPRLNKEGFQGYFYVRPNALQANFLTPNEFANATRMRELMDPILDHMKAMPGINPASLLKIPPVALGSAALGGLQNADGGGAAPPRISSSATSSAASVAASATSSAVASGMAAGHAGMTGMSGHAGMLVRRHGPGEMEPTPKGIIDEDSRLLGEAELTHPRLAWALEQAMPKLPNAQLRSHLVGGGKVFAPPEENASNPAWRRAYVHMMTTGVGTVDASALREISPGMGAYVNEASAKNPDFKSAFWGSHYPKLSAIKKKFDPNFVFYANPGIDADLMVAREGRLCRVGGEIKAQVTRDGSPPDSDNTNAGGHEGEVTSWPLLWQGPGLPPKVVGTPKMPGMPKMPAKGSAVPAAGPAAKGIAAPAPAPAVKGTAAPALAPAAKGTAVPAAKSPSV</sequence>
<dbReference type="InterPro" id="IPR012951">
    <property type="entry name" value="BBE"/>
</dbReference>
<evidence type="ECO:0000256" key="5">
    <source>
        <dbReference type="ARBA" id="ARBA00023002"/>
    </source>
</evidence>
<dbReference type="OrthoDB" id="9983560at2759"/>
<dbReference type="Proteomes" id="UP000799640">
    <property type="component" value="Unassembled WGS sequence"/>
</dbReference>
<dbReference type="InterPro" id="IPR050416">
    <property type="entry name" value="FAD-linked_Oxidoreductase"/>
</dbReference>
<comment type="similarity">
    <text evidence="2">Belongs to the oxygen-dependent FAD-linked oxidoreductase family.</text>
</comment>
<dbReference type="Pfam" id="PF01565">
    <property type="entry name" value="FAD_binding_4"/>
    <property type="match status" value="1"/>
</dbReference>
<evidence type="ECO:0000256" key="3">
    <source>
        <dbReference type="ARBA" id="ARBA00022630"/>
    </source>
</evidence>
<feature type="region of interest" description="Disordered" evidence="6">
    <location>
        <begin position="412"/>
        <end position="432"/>
    </location>
</feature>
<dbReference type="InterPro" id="IPR016169">
    <property type="entry name" value="FAD-bd_PCMH_sub2"/>
</dbReference>
<comment type="cofactor">
    <cofactor evidence="1">
        <name>FAD</name>
        <dbReference type="ChEBI" id="CHEBI:57692"/>
    </cofactor>
</comment>
<dbReference type="PANTHER" id="PTHR42973">
    <property type="entry name" value="BINDING OXIDOREDUCTASE, PUTATIVE (AFU_ORTHOLOGUE AFUA_1G17690)-RELATED"/>
    <property type="match status" value="1"/>
</dbReference>
<dbReference type="GO" id="GO:0016491">
    <property type="term" value="F:oxidoreductase activity"/>
    <property type="evidence" value="ECO:0007669"/>
    <property type="project" value="UniProtKB-KW"/>
</dbReference>
<dbReference type="SUPFAM" id="SSF56176">
    <property type="entry name" value="FAD-binding/transporter-associated domain-like"/>
    <property type="match status" value="1"/>
</dbReference>
<keyword evidence="7" id="KW-0732">Signal</keyword>
<evidence type="ECO:0000313" key="9">
    <source>
        <dbReference type="EMBL" id="KAF2400246.1"/>
    </source>
</evidence>
<dbReference type="Pfam" id="PF08031">
    <property type="entry name" value="BBE"/>
    <property type="match status" value="1"/>
</dbReference>
<dbReference type="GO" id="GO:0071949">
    <property type="term" value="F:FAD binding"/>
    <property type="evidence" value="ECO:0007669"/>
    <property type="project" value="InterPro"/>
</dbReference>
<dbReference type="AlphaFoldDB" id="A0A6G1HWK3"/>
<feature type="chain" id="PRO_5026153829" evidence="7">
    <location>
        <begin position="18"/>
        <end position="684"/>
    </location>
</feature>
<keyword evidence="3" id="KW-0285">Flavoprotein</keyword>